<accession>A0ABZ2XXR5</accession>
<dbReference type="RefSeq" id="WP_406650154.1">
    <property type="nucleotide sequence ID" value="NZ_CP123584.1"/>
</dbReference>
<sequence length="236" mass="26731">MSRLKNHAARDQWIQTTLRALPAGSSLLDVGAGECAYKPFCDHLDYLAQDIAEYDGAGDGVGLHTGEWDTSRLDFVCDLYDIPEDRQFDTVFCSEVLEHVVDPVRAIEKMARLTKPGGQMILTAPFNSLTHFAPYHYCTGFSQYFYKLHLERLGFELRELTANGGFFDVMDQELGRVTRTRKQFKAGPREPLTWLLTSLARLNVRLIAALDGGRMDRRSAQLQTFGWHVIAQKKKA</sequence>
<protein>
    <submittedName>
        <fullName evidence="1">Class I SAM-dependent methyltransferase</fullName>
        <ecNumber evidence="1">2.1.1.-</ecNumber>
    </submittedName>
</protein>
<name>A0ABZ2XXR5_9RHOB</name>
<reference evidence="1 2" key="1">
    <citation type="submission" date="2023-04" db="EMBL/GenBank/DDBJ databases">
        <title>Complete genome sequence of Alisedimentitalea scapharcae.</title>
        <authorList>
            <person name="Rong J.-C."/>
            <person name="Yi M.-L."/>
            <person name="Zhao Q."/>
        </authorList>
    </citation>
    <scope>NUCLEOTIDE SEQUENCE [LARGE SCALE GENOMIC DNA]</scope>
    <source>
        <strain evidence="1 2">KCTC 42119</strain>
    </source>
</reference>
<keyword evidence="1" id="KW-0489">Methyltransferase</keyword>
<organism evidence="1 2">
    <name type="scientific">Aliisedimentitalea scapharcae</name>
    <dbReference type="NCBI Taxonomy" id="1524259"/>
    <lineage>
        <taxon>Bacteria</taxon>
        <taxon>Pseudomonadati</taxon>
        <taxon>Pseudomonadota</taxon>
        <taxon>Alphaproteobacteria</taxon>
        <taxon>Rhodobacterales</taxon>
        <taxon>Roseobacteraceae</taxon>
        <taxon>Aliisedimentitalea</taxon>
    </lineage>
</organism>
<keyword evidence="2" id="KW-1185">Reference proteome</keyword>
<proteinExistence type="predicted"/>
<dbReference type="CDD" id="cd02440">
    <property type="entry name" value="AdoMet_MTases"/>
    <property type="match status" value="1"/>
</dbReference>
<dbReference type="SUPFAM" id="SSF53335">
    <property type="entry name" value="S-adenosyl-L-methionine-dependent methyltransferases"/>
    <property type="match status" value="1"/>
</dbReference>
<keyword evidence="1" id="KW-0808">Transferase</keyword>
<dbReference type="EMBL" id="CP123584">
    <property type="protein sequence ID" value="WZK90896.1"/>
    <property type="molecule type" value="Genomic_DNA"/>
</dbReference>
<dbReference type="Pfam" id="PF13489">
    <property type="entry name" value="Methyltransf_23"/>
    <property type="match status" value="1"/>
</dbReference>
<dbReference type="InterPro" id="IPR029063">
    <property type="entry name" value="SAM-dependent_MTases_sf"/>
</dbReference>
<dbReference type="GO" id="GO:0032259">
    <property type="term" value="P:methylation"/>
    <property type="evidence" value="ECO:0007669"/>
    <property type="project" value="UniProtKB-KW"/>
</dbReference>
<dbReference type="Proteomes" id="UP001623232">
    <property type="component" value="Chromosome"/>
</dbReference>
<dbReference type="Gene3D" id="3.40.50.150">
    <property type="entry name" value="Vaccinia Virus protein VP39"/>
    <property type="match status" value="1"/>
</dbReference>
<dbReference type="EC" id="2.1.1.-" evidence="1"/>
<evidence type="ECO:0000313" key="1">
    <source>
        <dbReference type="EMBL" id="WZK90896.1"/>
    </source>
</evidence>
<dbReference type="GO" id="GO:0008168">
    <property type="term" value="F:methyltransferase activity"/>
    <property type="evidence" value="ECO:0007669"/>
    <property type="project" value="UniProtKB-KW"/>
</dbReference>
<gene>
    <name evidence="1" type="ORF">QEZ52_10205</name>
</gene>
<evidence type="ECO:0000313" key="2">
    <source>
        <dbReference type="Proteomes" id="UP001623232"/>
    </source>
</evidence>